<dbReference type="Pfam" id="PF06580">
    <property type="entry name" value="His_kinase"/>
    <property type="match status" value="1"/>
</dbReference>
<dbReference type="InterPro" id="IPR003660">
    <property type="entry name" value="HAMP_dom"/>
</dbReference>
<evidence type="ECO:0000313" key="16">
    <source>
        <dbReference type="Proteomes" id="UP000308230"/>
    </source>
</evidence>
<dbReference type="Gene3D" id="3.30.565.10">
    <property type="entry name" value="Histidine kinase-like ATPase, C-terminal domain"/>
    <property type="match status" value="1"/>
</dbReference>
<evidence type="ECO:0000256" key="9">
    <source>
        <dbReference type="ARBA" id="ARBA00022989"/>
    </source>
</evidence>
<evidence type="ECO:0000256" key="4">
    <source>
        <dbReference type="ARBA" id="ARBA00022679"/>
    </source>
</evidence>
<keyword evidence="5 13" id="KW-0812">Transmembrane</keyword>
<gene>
    <name evidence="15" type="ORF">FCL54_04545</name>
</gene>
<evidence type="ECO:0000313" key="15">
    <source>
        <dbReference type="EMBL" id="TLS38413.1"/>
    </source>
</evidence>
<dbReference type="InterPro" id="IPR010559">
    <property type="entry name" value="Sig_transdc_His_kin_internal"/>
</dbReference>
<dbReference type="AlphaFoldDB" id="A0A5R9FBZ6"/>
<keyword evidence="6" id="KW-0547">Nucleotide-binding</keyword>
<feature type="transmembrane region" description="Helical" evidence="13">
    <location>
        <begin position="7"/>
        <end position="27"/>
    </location>
</feature>
<comment type="subcellular location">
    <subcellularLocation>
        <location evidence="1">Cell membrane</location>
        <topology evidence="1">Multi-pass membrane protein</topology>
    </subcellularLocation>
</comment>
<dbReference type="PROSITE" id="PS50885">
    <property type="entry name" value="HAMP"/>
    <property type="match status" value="1"/>
</dbReference>
<dbReference type="PANTHER" id="PTHR34220:SF11">
    <property type="entry name" value="SENSOR PROTEIN KINASE HPTS"/>
    <property type="match status" value="1"/>
</dbReference>
<proteinExistence type="predicted"/>
<keyword evidence="7 15" id="KW-0418">Kinase</keyword>
<accession>A0A5R9FBZ6</accession>
<dbReference type="InterPro" id="IPR050640">
    <property type="entry name" value="Bact_2-comp_sensor_kinase"/>
</dbReference>
<dbReference type="GO" id="GO:0005886">
    <property type="term" value="C:plasma membrane"/>
    <property type="evidence" value="ECO:0007669"/>
    <property type="project" value="UniProtKB-SubCell"/>
</dbReference>
<dbReference type="SUPFAM" id="SSF158472">
    <property type="entry name" value="HAMP domain-like"/>
    <property type="match status" value="1"/>
</dbReference>
<keyword evidence="8" id="KW-0067">ATP-binding</keyword>
<evidence type="ECO:0000256" key="6">
    <source>
        <dbReference type="ARBA" id="ARBA00022741"/>
    </source>
</evidence>
<organism evidence="15 16">
    <name type="scientific">Exobacillus caeni</name>
    <dbReference type="NCBI Taxonomy" id="2574798"/>
    <lineage>
        <taxon>Bacteria</taxon>
        <taxon>Bacillati</taxon>
        <taxon>Bacillota</taxon>
        <taxon>Bacilli</taxon>
        <taxon>Bacillales</taxon>
        <taxon>Guptibacillaceae</taxon>
        <taxon>Exobacillus</taxon>
    </lineage>
</organism>
<dbReference type="SUPFAM" id="SSF55874">
    <property type="entry name" value="ATPase domain of HSP90 chaperone/DNA topoisomerase II/histidine kinase"/>
    <property type="match status" value="1"/>
</dbReference>
<evidence type="ECO:0000256" key="13">
    <source>
        <dbReference type="SAM" id="Phobius"/>
    </source>
</evidence>
<dbReference type="GO" id="GO:0005524">
    <property type="term" value="F:ATP binding"/>
    <property type="evidence" value="ECO:0007669"/>
    <property type="project" value="UniProtKB-KW"/>
</dbReference>
<evidence type="ECO:0000256" key="12">
    <source>
        <dbReference type="SAM" id="Coils"/>
    </source>
</evidence>
<protein>
    <submittedName>
        <fullName evidence="15">Sensor histidine kinase</fullName>
    </submittedName>
</protein>
<evidence type="ECO:0000256" key="10">
    <source>
        <dbReference type="ARBA" id="ARBA00023012"/>
    </source>
</evidence>
<evidence type="ECO:0000256" key="11">
    <source>
        <dbReference type="ARBA" id="ARBA00023136"/>
    </source>
</evidence>
<dbReference type="OrthoDB" id="9776552at2"/>
<evidence type="ECO:0000259" key="14">
    <source>
        <dbReference type="PROSITE" id="PS50885"/>
    </source>
</evidence>
<evidence type="ECO:0000256" key="1">
    <source>
        <dbReference type="ARBA" id="ARBA00004651"/>
    </source>
</evidence>
<dbReference type="PANTHER" id="PTHR34220">
    <property type="entry name" value="SENSOR HISTIDINE KINASE YPDA"/>
    <property type="match status" value="1"/>
</dbReference>
<feature type="domain" description="HAMP" evidence="14">
    <location>
        <begin position="199"/>
        <end position="252"/>
    </location>
</feature>
<evidence type="ECO:0000256" key="2">
    <source>
        <dbReference type="ARBA" id="ARBA00022475"/>
    </source>
</evidence>
<dbReference type="Pfam" id="PF02518">
    <property type="entry name" value="HATPase_c"/>
    <property type="match status" value="1"/>
</dbReference>
<evidence type="ECO:0000256" key="8">
    <source>
        <dbReference type="ARBA" id="ARBA00022840"/>
    </source>
</evidence>
<keyword evidence="10" id="KW-0902">Two-component regulatory system</keyword>
<dbReference type="Proteomes" id="UP000308230">
    <property type="component" value="Unassembled WGS sequence"/>
</dbReference>
<evidence type="ECO:0000256" key="3">
    <source>
        <dbReference type="ARBA" id="ARBA00022553"/>
    </source>
</evidence>
<comment type="caution">
    <text evidence="15">The sequence shown here is derived from an EMBL/GenBank/DDBJ whole genome shotgun (WGS) entry which is preliminary data.</text>
</comment>
<dbReference type="GO" id="GO:0000155">
    <property type="term" value="F:phosphorelay sensor kinase activity"/>
    <property type="evidence" value="ECO:0007669"/>
    <property type="project" value="InterPro"/>
</dbReference>
<dbReference type="RefSeq" id="WP_138123669.1">
    <property type="nucleotide sequence ID" value="NZ_SWLG01000003.1"/>
</dbReference>
<evidence type="ECO:0000256" key="5">
    <source>
        <dbReference type="ARBA" id="ARBA00022692"/>
    </source>
</evidence>
<reference evidence="15 16" key="1">
    <citation type="submission" date="2019-04" db="EMBL/GenBank/DDBJ databases">
        <title>Bacillus caeni sp. nov., a bacterium isolated from mangrove sediment.</title>
        <authorList>
            <person name="Huang H."/>
            <person name="Mo K."/>
            <person name="Hu Y."/>
        </authorList>
    </citation>
    <scope>NUCLEOTIDE SEQUENCE [LARGE SCALE GENOMIC DNA]</scope>
    <source>
        <strain evidence="15 16">HB172195</strain>
    </source>
</reference>
<keyword evidence="3" id="KW-0597">Phosphoprotein</keyword>
<keyword evidence="12" id="KW-0175">Coiled coil</keyword>
<keyword evidence="9 13" id="KW-1133">Transmembrane helix</keyword>
<keyword evidence="11 13" id="KW-0472">Membrane</keyword>
<feature type="coiled-coil region" evidence="12">
    <location>
        <begin position="73"/>
        <end position="100"/>
    </location>
</feature>
<keyword evidence="16" id="KW-1185">Reference proteome</keyword>
<dbReference type="EMBL" id="SWLG01000003">
    <property type="protein sequence ID" value="TLS38413.1"/>
    <property type="molecule type" value="Genomic_DNA"/>
</dbReference>
<sequence>MIRIRTKIMIFVTVLVLLVNGVTYYLYHSSQQTIDEYHDSFQRFIILNQISQQTSLVYEALNAYVIEKTPGYLSDYRTERKRLLSEKEKLIDRVENADNYLTVTNYYNMIDSFLEECEITVKALEEQNLNQYSFHINEASKVSRFIQDTTLSLLNSELTGYQIFYHAMEKKNVYLQAMGISLFISTILLSLLTALWFSKGLTRPISHLSSSARRISKGDFSGKDVQVNTNDEMQLLAGTFNNMRRNIRELIKEIKDQSELDRLLKEMELKSLQSQINPHFLFNTLNTVSRLAYLEGADKTSDLIGSVSALLRYNLGNLEKPTVLRDEVRIVKEYFFIQQTRFGDRVSFESAIDDSCLDVSIPILTLQPIVENAFIHGIESYEHDAKIGLNVYSKSGQVILEVWDNGVGMDGDERARLLSRDDKKEKHLKSHGHSTGLGMKNVIKRLDIFYKNQCEIEISSEVNEGTIVRIKLPYTVERRGEQYASNYGSR</sequence>
<dbReference type="CDD" id="cd06225">
    <property type="entry name" value="HAMP"/>
    <property type="match status" value="1"/>
</dbReference>
<feature type="transmembrane region" description="Helical" evidence="13">
    <location>
        <begin position="173"/>
        <end position="197"/>
    </location>
</feature>
<dbReference type="InterPro" id="IPR003594">
    <property type="entry name" value="HATPase_dom"/>
</dbReference>
<keyword evidence="2" id="KW-1003">Cell membrane</keyword>
<evidence type="ECO:0000256" key="7">
    <source>
        <dbReference type="ARBA" id="ARBA00022777"/>
    </source>
</evidence>
<dbReference type="InterPro" id="IPR036890">
    <property type="entry name" value="HATPase_C_sf"/>
</dbReference>
<name>A0A5R9FBZ6_9BACL</name>
<dbReference type="SMART" id="SM00304">
    <property type="entry name" value="HAMP"/>
    <property type="match status" value="1"/>
</dbReference>
<dbReference type="Gene3D" id="6.10.340.10">
    <property type="match status" value="1"/>
</dbReference>
<dbReference type="Pfam" id="PF00672">
    <property type="entry name" value="HAMP"/>
    <property type="match status" value="1"/>
</dbReference>
<keyword evidence="4" id="KW-0808">Transferase</keyword>